<gene>
    <name evidence="2" type="ORF">GO495_14205</name>
</gene>
<dbReference type="OrthoDB" id="9810174at2"/>
<dbReference type="InterPro" id="IPR037053">
    <property type="entry name" value="Phage_tail_collar_dom_sf"/>
</dbReference>
<organism evidence="2 3">
    <name type="scientific">Chitinophaga oryziterrae</name>
    <dbReference type="NCBI Taxonomy" id="1031224"/>
    <lineage>
        <taxon>Bacteria</taxon>
        <taxon>Pseudomonadati</taxon>
        <taxon>Bacteroidota</taxon>
        <taxon>Chitinophagia</taxon>
        <taxon>Chitinophagales</taxon>
        <taxon>Chitinophagaceae</taxon>
        <taxon>Chitinophaga</taxon>
    </lineage>
</organism>
<dbReference type="SUPFAM" id="SSF88874">
    <property type="entry name" value="Receptor-binding domain of short tail fibre protein gp12"/>
    <property type="match status" value="1"/>
</dbReference>
<protein>
    <submittedName>
        <fullName evidence="2">Phage tail protein</fullName>
    </submittedName>
</protein>
<dbReference type="Pfam" id="PF07484">
    <property type="entry name" value="Collar"/>
    <property type="match status" value="1"/>
</dbReference>
<evidence type="ECO:0000313" key="3">
    <source>
        <dbReference type="Proteomes" id="UP000468388"/>
    </source>
</evidence>
<dbReference type="Gene3D" id="3.90.1340.10">
    <property type="entry name" value="Phage tail collar domain"/>
    <property type="match status" value="1"/>
</dbReference>
<dbReference type="Proteomes" id="UP000468388">
    <property type="component" value="Unassembled WGS sequence"/>
</dbReference>
<evidence type="ECO:0000313" key="2">
    <source>
        <dbReference type="EMBL" id="MVT41738.1"/>
    </source>
</evidence>
<comment type="caution">
    <text evidence="2">The sequence shown here is derived from an EMBL/GenBank/DDBJ whole genome shotgun (WGS) entry which is preliminary data.</text>
</comment>
<accession>A0A6N8JBA1</accession>
<feature type="domain" description="Phage tail collar" evidence="1">
    <location>
        <begin position="8"/>
        <end position="63"/>
    </location>
</feature>
<dbReference type="AlphaFoldDB" id="A0A6N8JBA1"/>
<dbReference type="RefSeq" id="WP_157300364.1">
    <property type="nucleotide sequence ID" value="NZ_BAAAZB010000006.1"/>
</dbReference>
<sequence>MDSPFLAMIMAFAGSFAPRGWMMCAGQLLAIAQNPALFSLLGTFYGGDGVQTYGLPDLRGRTPIGQGQGPGLSNYVLGQTGGAESVILTLNNLPSHTHTADASTLVVTPSASTATGTTNIPGPTLVPAGLPQTGVGPTASTIKGYAVKNGSTTLAAGTVTGSVTIGLTGNNTAVAIQDPYLVITYAIATIGIFPSRN</sequence>
<name>A0A6N8JBA1_9BACT</name>
<evidence type="ECO:0000259" key="1">
    <source>
        <dbReference type="Pfam" id="PF07484"/>
    </source>
</evidence>
<keyword evidence="3" id="KW-1185">Reference proteome</keyword>
<dbReference type="EMBL" id="WRXO01000003">
    <property type="protein sequence ID" value="MVT41738.1"/>
    <property type="molecule type" value="Genomic_DNA"/>
</dbReference>
<dbReference type="InterPro" id="IPR011083">
    <property type="entry name" value="Phage_tail_collar_dom"/>
</dbReference>
<proteinExistence type="predicted"/>
<reference evidence="2 3" key="1">
    <citation type="submission" date="2019-12" db="EMBL/GenBank/DDBJ databases">
        <title>The draft genomic sequence of strain Chitinophaga oryziterrae JCM 16595.</title>
        <authorList>
            <person name="Zhang X."/>
        </authorList>
    </citation>
    <scope>NUCLEOTIDE SEQUENCE [LARGE SCALE GENOMIC DNA]</scope>
    <source>
        <strain evidence="2 3">JCM 16595</strain>
    </source>
</reference>